<dbReference type="InterPro" id="IPR029045">
    <property type="entry name" value="ClpP/crotonase-like_dom_sf"/>
</dbReference>
<sequence>MPHSDRPRSDHAEAVVVAEESDGIGTLTLNRPAAINALNREMVAILTAVLDDWAVDPRVRAVVLDGAGTRGLCAGGDVVAIHRDAVALRGAGDEAAAASDSAAFWREEYRLNAAIADYPKPYVAIMDGIVMGGGVGVSAHAGVRVVTDRTRLAMPETGIGLVPDVGGTWLLSRVPGELGTYAALTATQLSGADVIALGLADHYVPAERLGALRAGLVAVSVDDALAAVAADPPESSLAQQREWIAEAFAADTVAEIEENCRALGTAESVAAAEALAAKSPTAAAATLAALRAAREDSSLRDALRREYRTSLRCLQHGDLAEGIRAQVIDKDRRPTWQQDDTRAVPADEVAAFTAPLPAGLELTFGPGTAATTLEETLR</sequence>
<dbReference type="InterPro" id="IPR032259">
    <property type="entry name" value="HIBYL-CoA-H"/>
</dbReference>
<evidence type="ECO:0000256" key="2">
    <source>
        <dbReference type="ARBA" id="ARBA00011915"/>
    </source>
</evidence>
<dbReference type="Gene3D" id="3.90.226.10">
    <property type="entry name" value="2-enoyl-CoA Hydratase, Chain A, domain 1"/>
    <property type="match status" value="1"/>
</dbReference>
<dbReference type="CDD" id="cd06558">
    <property type="entry name" value="crotonase-like"/>
    <property type="match status" value="1"/>
</dbReference>
<proteinExistence type="predicted"/>
<dbReference type="InterPro" id="IPR045004">
    <property type="entry name" value="ECH_dom"/>
</dbReference>
<dbReference type="OrthoDB" id="9790967at2"/>
<dbReference type="EC" id="3.1.2.4" evidence="2"/>
<reference evidence="5 6" key="1">
    <citation type="submission" date="2018-03" db="EMBL/GenBank/DDBJ databases">
        <title>Characteristics and genome of n-alkane degrading marine bacteria Gordonia iterans isolated from crude oil contaminated in Tae-an, South Korea.</title>
        <authorList>
            <person name="Lee S.-S."/>
            <person name="Kim H."/>
        </authorList>
    </citation>
    <scope>NUCLEOTIDE SEQUENCE [LARGE SCALE GENOMIC DNA]</scope>
    <source>
        <strain evidence="5 6">Co17</strain>
    </source>
</reference>
<evidence type="ECO:0000259" key="4">
    <source>
        <dbReference type="Pfam" id="PF16113"/>
    </source>
</evidence>
<protein>
    <recommendedName>
        <fullName evidence="2">3-hydroxyisobutyryl-CoA hydrolase</fullName>
        <ecNumber evidence="2">3.1.2.4</ecNumber>
    </recommendedName>
</protein>
<keyword evidence="3 5" id="KW-0378">Hydrolase</keyword>
<dbReference type="PANTHER" id="PTHR43176">
    <property type="entry name" value="3-HYDROXYISOBUTYRYL-COA HYDROLASE-RELATED"/>
    <property type="match status" value="1"/>
</dbReference>
<dbReference type="RefSeq" id="WP_105941832.1">
    <property type="nucleotide sequence ID" value="NZ_CP027433.1"/>
</dbReference>
<dbReference type="GO" id="GO:0005829">
    <property type="term" value="C:cytosol"/>
    <property type="evidence" value="ECO:0007669"/>
    <property type="project" value="TreeGrafter"/>
</dbReference>
<comment type="catalytic activity">
    <reaction evidence="1">
        <text>3-hydroxy-2-methylpropanoyl-CoA + H2O = 3-hydroxy-2-methylpropanoate + CoA + H(+)</text>
        <dbReference type="Rhea" id="RHEA:20888"/>
        <dbReference type="ChEBI" id="CHEBI:11805"/>
        <dbReference type="ChEBI" id="CHEBI:15377"/>
        <dbReference type="ChEBI" id="CHEBI:15378"/>
        <dbReference type="ChEBI" id="CHEBI:57287"/>
        <dbReference type="ChEBI" id="CHEBI:57340"/>
        <dbReference type="EC" id="3.1.2.4"/>
    </reaction>
</comment>
<name>A0A2S0KEP3_9ACTN</name>
<dbReference type="KEGG" id="git:C6V83_07260"/>
<dbReference type="GO" id="GO:0003860">
    <property type="term" value="F:3-hydroxyisobutyryl-CoA hydrolase activity"/>
    <property type="evidence" value="ECO:0007669"/>
    <property type="project" value="UniProtKB-EC"/>
</dbReference>
<evidence type="ECO:0000256" key="3">
    <source>
        <dbReference type="ARBA" id="ARBA00022801"/>
    </source>
</evidence>
<evidence type="ECO:0000313" key="5">
    <source>
        <dbReference type="EMBL" id="AVM00101.1"/>
    </source>
</evidence>
<dbReference type="Proteomes" id="UP000239814">
    <property type="component" value="Chromosome"/>
</dbReference>
<dbReference type="NCBIfam" id="NF004127">
    <property type="entry name" value="PRK05617.1"/>
    <property type="match status" value="1"/>
</dbReference>
<organism evidence="5 6">
    <name type="scientific">Gordonia iterans</name>
    <dbReference type="NCBI Taxonomy" id="1004901"/>
    <lineage>
        <taxon>Bacteria</taxon>
        <taxon>Bacillati</taxon>
        <taxon>Actinomycetota</taxon>
        <taxon>Actinomycetes</taxon>
        <taxon>Mycobacteriales</taxon>
        <taxon>Gordoniaceae</taxon>
        <taxon>Gordonia</taxon>
    </lineage>
</organism>
<dbReference type="Pfam" id="PF16113">
    <property type="entry name" value="ECH_2"/>
    <property type="match status" value="1"/>
</dbReference>
<evidence type="ECO:0000313" key="6">
    <source>
        <dbReference type="Proteomes" id="UP000239814"/>
    </source>
</evidence>
<keyword evidence="6" id="KW-1185">Reference proteome</keyword>
<dbReference type="GO" id="GO:0006574">
    <property type="term" value="P:L-valine catabolic process"/>
    <property type="evidence" value="ECO:0007669"/>
    <property type="project" value="TreeGrafter"/>
</dbReference>
<dbReference type="AlphaFoldDB" id="A0A2S0KEP3"/>
<dbReference type="EMBL" id="CP027433">
    <property type="protein sequence ID" value="AVM00101.1"/>
    <property type="molecule type" value="Genomic_DNA"/>
</dbReference>
<gene>
    <name evidence="5" type="ORF">C6V83_07260</name>
</gene>
<evidence type="ECO:0000256" key="1">
    <source>
        <dbReference type="ARBA" id="ARBA00001709"/>
    </source>
</evidence>
<dbReference type="SUPFAM" id="SSF52096">
    <property type="entry name" value="ClpP/crotonase"/>
    <property type="match status" value="1"/>
</dbReference>
<accession>A0A2S0KEP3</accession>
<dbReference type="PANTHER" id="PTHR43176:SF3">
    <property type="entry name" value="3-HYDROXYISOBUTYRYL-COA HYDROLASE, MITOCHONDRIAL"/>
    <property type="match status" value="1"/>
</dbReference>
<feature type="domain" description="Enoyl-CoA hydratase/isomerase" evidence="4">
    <location>
        <begin position="24"/>
        <end position="352"/>
    </location>
</feature>